<dbReference type="SUPFAM" id="SSF52540">
    <property type="entry name" value="P-loop containing nucleoside triphosphate hydrolases"/>
    <property type="match status" value="1"/>
</dbReference>
<dbReference type="InterPro" id="IPR027417">
    <property type="entry name" value="P-loop_NTPase"/>
</dbReference>
<reference evidence="2" key="1">
    <citation type="submission" date="2020-05" db="EMBL/GenBank/DDBJ databases">
        <authorList>
            <person name="Chiriac C."/>
            <person name="Salcher M."/>
            <person name="Ghai R."/>
            <person name="Kavagutti S V."/>
        </authorList>
    </citation>
    <scope>NUCLEOTIDE SEQUENCE</scope>
</reference>
<organism evidence="2">
    <name type="scientific">uncultured Caudovirales phage</name>
    <dbReference type="NCBI Taxonomy" id="2100421"/>
    <lineage>
        <taxon>Viruses</taxon>
        <taxon>Duplodnaviria</taxon>
        <taxon>Heunggongvirae</taxon>
        <taxon>Uroviricota</taxon>
        <taxon>Caudoviricetes</taxon>
        <taxon>Peduoviridae</taxon>
        <taxon>Maltschvirus</taxon>
        <taxon>Maltschvirus maltsch</taxon>
    </lineage>
</organism>
<dbReference type="Gene3D" id="3.40.50.300">
    <property type="entry name" value="P-loop containing nucleotide triphosphate hydrolases"/>
    <property type="match status" value="1"/>
</dbReference>
<gene>
    <name evidence="1" type="ORF">UFOVP1325_23</name>
    <name evidence="2" type="ORF">UFOVP1435_7</name>
    <name evidence="3" type="ORF">UFOVP1530_38</name>
</gene>
<dbReference type="EMBL" id="LR797386">
    <property type="protein sequence ID" value="CAB4212383.1"/>
    <property type="molecule type" value="Genomic_DNA"/>
</dbReference>
<sequence length="756" mass="83392">MITEASHNDIANHVIAIFGQIPSEGWINVRGIGEKGTDKEGVFRDDKFIDLSQGAQPEAAIAEIAKHVARWNEHGIGSFIVPAILSAARGTAENVHAFHSLVVDLDSGDIQAKADYLYNELGAPTCTIMSGGKVDGQAKRHLWWSLTEPCLDVARIVQLRHLIAAKSGGDLQFGMGVASNPFGRAHQPVRIAGSIHNKNNKANPVKITLTDTWHDLTTIEAHAVAMPNAFGVIEVKSELEIPRAAPTSAPIVLTEKIHEGGMDKTRFSEFSRIAGHYIRAARRGEMTQDKAKELLEGWVMASMVPPWPKQRVDSEWGALLKKDILENGTIKAPEKVSDLNLVDWRVDRWAPAGGECPKRHFLVDKLVLNSKPQLLVAEGGAGKSYLMLDLALKVAAWDKYSTLKWLGHEVLTGGTVVYLTTEDDVDELQIRFHHLDPDNLRGKAGEKLLVIPLADAGGSFAFVEYDPQTRESRPTKRWAAVCEQLSKLDGLALVMIDTLNSVLHGDENSAVVINEFLREIGKVTGKEKVPLICAHHVRKAGDEPTRTAEEMRESIRGSSALINGFRAAIGIWHCPDQDRRLAAMDLPIKKKTLWKAAVVKLNNPEMLDGDLTLHRNSFGLLEDVTDKDVYAHDNLDELHAWLLLAIETAARAGHPFSNGQKNSKSGFYSRRNELPRAFMSTGPGEFQRLIDDLLRTKHIVACAAKGSRDKKWMDLPTGTYARDAAGAELNAGAFDPPNWNLWRYDPDLKICTTTPE</sequence>
<accession>A0A6J5SEN4</accession>
<dbReference type="EMBL" id="LR797274">
    <property type="protein sequence ID" value="CAB4198857.1"/>
    <property type="molecule type" value="Genomic_DNA"/>
</dbReference>
<dbReference type="EMBL" id="LR798379">
    <property type="protein sequence ID" value="CAB5228022.1"/>
    <property type="molecule type" value="Genomic_DNA"/>
</dbReference>
<protein>
    <submittedName>
        <fullName evidence="2">AAA domain containing protein</fullName>
    </submittedName>
</protein>
<evidence type="ECO:0000313" key="3">
    <source>
        <dbReference type="EMBL" id="CAB5228022.1"/>
    </source>
</evidence>
<evidence type="ECO:0000313" key="2">
    <source>
        <dbReference type="EMBL" id="CAB4212383.1"/>
    </source>
</evidence>
<proteinExistence type="predicted"/>
<dbReference type="Pfam" id="PF13481">
    <property type="entry name" value="AAA_25"/>
    <property type="match status" value="1"/>
</dbReference>
<name>A0A6J5SEN4_9CAUD</name>
<evidence type="ECO:0000313" key="1">
    <source>
        <dbReference type="EMBL" id="CAB4198857.1"/>
    </source>
</evidence>